<accession>A0A4Z1PHU7</accession>
<name>A0A4Z1PHU7_9PEZI</name>
<keyword evidence="2" id="KW-1185">Reference proteome</keyword>
<evidence type="ECO:0000313" key="1">
    <source>
        <dbReference type="EMBL" id="TID21409.1"/>
    </source>
</evidence>
<organism evidence="1 2">
    <name type="scientific">Venturia nashicola</name>
    <dbReference type="NCBI Taxonomy" id="86259"/>
    <lineage>
        <taxon>Eukaryota</taxon>
        <taxon>Fungi</taxon>
        <taxon>Dikarya</taxon>
        <taxon>Ascomycota</taxon>
        <taxon>Pezizomycotina</taxon>
        <taxon>Dothideomycetes</taxon>
        <taxon>Pleosporomycetidae</taxon>
        <taxon>Venturiales</taxon>
        <taxon>Venturiaceae</taxon>
        <taxon>Venturia</taxon>
    </lineage>
</organism>
<protein>
    <submittedName>
        <fullName evidence="1">Uncharacterized protein</fullName>
    </submittedName>
</protein>
<dbReference type="Proteomes" id="UP000298493">
    <property type="component" value="Unassembled WGS sequence"/>
</dbReference>
<reference evidence="1 2" key="1">
    <citation type="submission" date="2019-04" db="EMBL/GenBank/DDBJ databases">
        <title>High contiguity whole genome sequence and gene annotation resource for two Venturia nashicola isolates.</title>
        <authorList>
            <person name="Prokchorchik M."/>
            <person name="Won K."/>
            <person name="Lee Y."/>
            <person name="Choi E.D."/>
            <person name="Segonzac C."/>
            <person name="Sohn K.H."/>
        </authorList>
    </citation>
    <scope>NUCLEOTIDE SEQUENCE [LARGE SCALE GENOMIC DNA]</scope>
    <source>
        <strain evidence="1 2">PRI2</strain>
    </source>
</reference>
<sequence length="109" mass="12326">MFFQLGPSFRIVKGVAGFCHFNLELSNQAILNLDHFILMIETLCMPISLELKSCFRSFESLVMLLANAGQFFDYKFQLEFAGMLRVSACNKFIALIALALKFNLESLSS</sequence>
<proteinExistence type="predicted"/>
<evidence type="ECO:0000313" key="2">
    <source>
        <dbReference type="Proteomes" id="UP000298493"/>
    </source>
</evidence>
<gene>
    <name evidence="1" type="ORF">E6O75_ATG04804</name>
</gene>
<dbReference type="EMBL" id="SNSC02000009">
    <property type="protein sequence ID" value="TID21409.1"/>
    <property type="molecule type" value="Genomic_DNA"/>
</dbReference>
<dbReference type="AlphaFoldDB" id="A0A4Z1PHU7"/>
<comment type="caution">
    <text evidence="1">The sequence shown here is derived from an EMBL/GenBank/DDBJ whole genome shotgun (WGS) entry which is preliminary data.</text>
</comment>